<evidence type="ECO:0000256" key="2">
    <source>
        <dbReference type="ARBA" id="ARBA00007171"/>
    </source>
</evidence>
<evidence type="ECO:0000259" key="11">
    <source>
        <dbReference type="Pfam" id="PF00905"/>
    </source>
</evidence>
<dbReference type="InterPro" id="IPR012338">
    <property type="entry name" value="Beta-lactam/transpept-like"/>
</dbReference>
<dbReference type="GO" id="GO:0008658">
    <property type="term" value="F:penicillin binding"/>
    <property type="evidence" value="ECO:0007669"/>
    <property type="project" value="InterPro"/>
</dbReference>
<evidence type="ECO:0000256" key="9">
    <source>
        <dbReference type="ARBA" id="ARBA00023316"/>
    </source>
</evidence>
<feature type="transmembrane region" description="Helical" evidence="10">
    <location>
        <begin position="27"/>
        <end position="48"/>
    </location>
</feature>
<evidence type="ECO:0000256" key="6">
    <source>
        <dbReference type="ARBA" id="ARBA00022984"/>
    </source>
</evidence>
<evidence type="ECO:0000256" key="10">
    <source>
        <dbReference type="SAM" id="Phobius"/>
    </source>
</evidence>
<reference evidence="13 14" key="1">
    <citation type="journal article" date="2019" name="Appl. Microbiol. Biotechnol.">
        <title>Uncovering carbohydrate metabolism through a genotype-phenotype association study of 56 lactic acid bacteria genomes.</title>
        <authorList>
            <person name="Buron-Moles G."/>
            <person name="Chailyan A."/>
            <person name="Dolejs I."/>
            <person name="Forster J."/>
            <person name="Miks M.H."/>
        </authorList>
    </citation>
    <scope>NUCLEOTIDE SEQUENCE [LARGE SCALE GENOMIC DNA]</scope>
    <source>
        <strain evidence="13 14">ATCC 700006</strain>
    </source>
</reference>
<feature type="domain" description="Penicillin-binding protein dimerisation" evidence="12">
    <location>
        <begin position="71"/>
        <end position="304"/>
    </location>
</feature>
<dbReference type="Proteomes" id="UP000295681">
    <property type="component" value="Unassembled WGS sequence"/>
</dbReference>
<dbReference type="Pfam" id="PF00905">
    <property type="entry name" value="Transpeptidase"/>
    <property type="match status" value="1"/>
</dbReference>
<dbReference type="AlphaFoldDB" id="A0A4R5N7Q9"/>
<dbReference type="GO" id="GO:0071972">
    <property type="term" value="F:peptidoglycan L,D-transpeptidase activity"/>
    <property type="evidence" value="ECO:0007669"/>
    <property type="project" value="TreeGrafter"/>
</dbReference>
<comment type="subcellular location">
    <subcellularLocation>
        <location evidence="1">Cell membrane</location>
        <topology evidence="1">Single-pass membrane protein</topology>
    </subcellularLocation>
</comment>
<dbReference type="InterPro" id="IPR050515">
    <property type="entry name" value="Beta-lactam/transpept"/>
</dbReference>
<dbReference type="Gene3D" id="3.40.710.10">
    <property type="entry name" value="DD-peptidase/beta-lactamase superfamily"/>
    <property type="match status" value="1"/>
</dbReference>
<dbReference type="GO" id="GO:0009252">
    <property type="term" value="P:peptidoglycan biosynthetic process"/>
    <property type="evidence" value="ECO:0007669"/>
    <property type="project" value="UniProtKB-KW"/>
</dbReference>
<dbReference type="GO" id="GO:0071555">
    <property type="term" value="P:cell wall organization"/>
    <property type="evidence" value="ECO:0007669"/>
    <property type="project" value="UniProtKB-KW"/>
</dbReference>
<dbReference type="STRING" id="907931.GCA_000165675_01133"/>
<dbReference type="GO" id="GO:0005886">
    <property type="term" value="C:plasma membrane"/>
    <property type="evidence" value="ECO:0007669"/>
    <property type="project" value="UniProtKB-SubCell"/>
</dbReference>
<keyword evidence="6" id="KW-0573">Peptidoglycan synthesis</keyword>
<keyword evidence="4 10" id="KW-0812">Transmembrane</keyword>
<dbReference type="SUPFAM" id="SSF56519">
    <property type="entry name" value="Penicillin binding protein dimerisation domain"/>
    <property type="match status" value="1"/>
</dbReference>
<organism evidence="13 14">
    <name type="scientific">Leuconostoc fallax</name>
    <dbReference type="NCBI Taxonomy" id="1251"/>
    <lineage>
        <taxon>Bacteria</taxon>
        <taxon>Bacillati</taxon>
        <taxon>Bacillota</taxon>
        <taxon>Bacilli</taxon>
        <taxon>Lactobacillales</taxon>
        <taxon>Lactobacillaceae</taxon>
        <taxon>Leuconostoc</taxon>
    </lineage>
</organism>
<evidence type="ECO:0000313" key="14">
    <source>
        <dbReference type="Proteomes" id="UP000295681"/>
    </source>
</evidence>
<evidence type="ECO:0000259" key="12">
    <source>
        <dbReference type="Pfam" id="PF03717"/>
    </source>
</evidence>
<proteinExistence type="inferred from homology"/>
<dbReference type="SUPFAM" id="SSF56601">
    <property type="entry name" value="beta-lactamase/transpeptidase-like"/>
    <property type="match status" value="1"/>
</dbReference>
<dbReference type="EMBL" id="PUFI01000014">
    <property type="protein sequence ID" value="TDG67939.1"/>
    <property type="molecule type" value="Genomic_DNA"/>
</dbReference>
<keyword evidence="9" id="KW-0961">Cell wall biogenesis/degradation</keyword>
<dbReference type="InterPro" id="IPR036138">
    <property type="entry name" value="PBP_dimer_sf"/>
</dbReference>
<dbReference type="GO" id="GO:0008360">
    <property type="term" value="P:regulation of cell shape"/>
    <property type="evidence" value="ECO:0007669"/>
    <property type="project" value="UniProtKB-KW"/>
</dbReference>
<feature type="domain" description="Penicillin-binding protein transpeptidase" evidence="11">
    <location>
        <begin position="347"/>
        <end position="673"/>
    </location>
</feature>
<protein>
    <recommendedName>
        <fullName evidence="15">Penicillin-binding protein transpeptidase domain-containing protein</fullName>
    </recommendedName>
</protein>
<dbReference type="Pfam" id="PF03717">
    <property type="entry name" value="PBP_dimer"/>
    <property type="match status" value="1"/>
</dbReference>
<evidence type="ECO:0000256" key="8">
    <source>
        <dbReference type="ARBA" id="ARBA00023136"/>
    </source>
</evidence>
<dbReference type="InterPro" id="IPR005311">
    <property type="entry name" value="PBP_dimer"/>
</dbReference>
<dbReference type="Gene3D" id="3.90.1310.10">
    <property type="entry name" value="Penicillin-binding protein 2a (Domain 2)"/>
    <property type="match status" value="1"/>
</dbReference>
<dbReference type="Gene3D" id="1.10.10.1230">
    <property type="entry name" value="Penicillin-binding protein, N-terminal non-catalytic domain, head sub-domain"/>
    <property type="match status" value="1"/>
</dbReference>
<dbReference type="PANTHER" id="PTHR30627">
    <property type="entry name" value="PEPTIDOGLYCAN D,D-TRANSPEPTIDASE"/>
    <property type="match status" value="1"/>
</dbReference>
<accession>A0A4R5N7Q9</accession>
<sequence>MMQRNPYLKDKNGKQDARVNLPARLKLLLAITLTLMIALILQLAFLTIKQGADFQAEVNRSDETVEKGNQPRGLIYDAKGQIITGNKAQTAITFTRGTNMNSASMRKTAVGLGKYLTVDTQRLTDRARIDFYLANTENAEKIQKIVTKDHKKGETLTTSDVLNKEVAYLKANKSLLNGQDDNEAMIFQRMSGAYQLSTTFIKESDLTSVELAKIGERLSQFPGIKIGISWTRQYPQGEEFKSLIGNVTNEATGLPENRVNTLLAQGYSQNEPVGNSSLEQAYEATLKGSASQTVVKSSTDGSSVVSNIKYKGQAGDNLKLTIDAKFQKSVQEILEKNMPDGDTEGAYATVINPYTGGIYAMAGVDRDHTTNKQTTNPLGNINHPIVMGSAVKPAMLATGLQHGVITPENNTLTDQAIKLSGTPSITSYWNKAGTPKSISAQTALEVSSNTYMVQLAMMIGGQKYVSGAALGLKSGTFQVIRNGFGQFGLGSKTGIDIVGETAGYKGPTDGNSDGKLLYESFGNFDSYTVLQMARYVSAIANGGYLVQPHLVGSITESTANNDQQKTVWSSSPTLQGQVKLTSEQWRVIKEGMHLVANGSSPWNTGGTDLHKLSPKVNAKTGTAETTTNGNSTVTESVILYVPGQPMALALAIPGMNNYLDGTDTKIAAEIVNAFWKNVMSKPK</sequence>
<keyword evidence="14" id="KW-1185">Reference proteome</keyword>
<keyword evidence="3" id="KW-1003">Cell membrane</keyword>
<comment type="caution">
    <text evidence="13">The sequence shown here is derived from an EMBL/GenBank/DDBJ whole genome shotgun (WGS) entry which is preliminary data.</text>
</comment>
<gene>
    <name evidence="13" type="ORF">C5L23_000245</name>
</gene>
<evidence type="ECO:0000256" key="4">
    <source>
        <dbReference type="ARBA" id="ARBA00022692"/>
    </source>
</evidence>
<evidence type="ECO:0008006" key="15">
    <source>
        <dbReference type="Google" id="ProtNLM"/>
    </source>
</evidence>
<dbReference type="PANTHER" id="PTHR30627:SF2">
    <property type="entry name" value="PEPTIDOGLYCAN D,D-TRANSPEPTIDASE MRDA"/>
    <property type="match status" value="1"/>
</dbReference>
<keyword evidence="7 10" id="KW-1133">Transmembrane helix</keyword>
<evidence type="ECO:0000256" key="3">
    <source>
        <dbReference type="ARBA" id="ARBA00022475"/>
    </source>
</evidence>
<evidence type="ECO:0000256" key="7">
    <source>
        <dbReference type="ARBA" id="ARBA00022989"/>
    </source>
</evidence>
<comment type="similarity">
    <text evidence="2">Belongs to the transpeptidase family.</text>
</comment>
<name>A0A4R5N7Q9_9LACO</name>
<evidence type="ECO:0000256" key="5">
    <source>
        <dbReference type="ARBA" id="ARBA00022960"/>
    </source>
</evidence>
<evidence type="ECO:0000256" key="1">
    <source>
        <dbReference type="ARBA" id="ARBA00004162"/>
    </source>
</evidence>
<keyword evidence="8 10" id="KW-0472">Membrane</keyword>
<evidence type="ECO:0000313" key="13">
    <source>
        <dbReference type="EMBL" id="TDG67939.1"/>
    </source>
</evidence>
<keyword evidence="5" id="KW-0133">Cell shape</keyword>
<dbReference type="InterPro" id="IPR001460">
    <property type="entry name" value="PCN-bd_Tpept"/>
</dbReference>